<feature type="compositionally biased region" description="Basic and acidic residues" evidence="1">
    <location>
        <begin position="80"/>
        <end position="90"/>
    </location>
</feature>
<dbReference type="AlphaFoldDB" id="A0A6G1EH42"/>
<name>A0A6G1EH42_9ORYZ</name>
<accession>A0A6G1EH42</accession>
<keyword evidence="3" id="KW-1185">Reference proteome</keyword>
<proteinExistence type="predicted"/>
<feature type="region of interest" description="Disordered" evidence="1">
    <location>
        <begin position="68"/>
        <end position="90"/>
    </location>
</feature>
<evidence type="ECO:0000256" key="1">
    <source>
        <dbReference type="SAM" id="MobiDB-lite"/>
    </source>
</evidence>
<gene>
    <name evidence="2" type="ORF">E2562_007757</name>
</gene>
<reference evidence="2 3" key="1">
    <citation type="submission" date="2019-11" db="EMBL/GenBank/DDBJ databases">
        <title>Whole genome sequence of Oryza granulata.</title>
        <authorList>
            <person name="Li W."/>
        </authorList>
    </citation>
    <scope>NUCLEOTIDE SEQUENCE [LARGE SCALE GENOMIC DNA]</scope>
    <source>
        <strain evidence="3">cv. Menghai</strain>
        <tissue evidence="2">Leaf</tissue>
    </source>
</reference>
<dbReference type="EMBL" id="SPHZ02000003">
    <property type="protein sequence ID" value="KAF0923916.1"/>
    <property type="molecule type" value="Genomic_DNA"/>
</dbReference>
<dbReference type="Proteomes" id="UP000479710">
    <property type="component" value="Unassembled WGS sequence"/>
</dbReference>
<evidence type="ECO:0000313" key="3">
    <source>
        <dbReference type="Proteomes" id="UP000479710"/>
    </source>
</evidence>
<comment type="caution">
    <text evidence="2">The sequence shown here is derived from an EMBL/GenBank/DDBJ whole genome shotgun (WGS) entry which is preliminary data.</text>
</comment>
<sequence length="131" mass="14531">MHALAPICRRTHSVLLSNRSTNSHGHHTTWLKLTQTRNNKIKSNSDDVGVLVKHLRRRRLDEVEATLASAETEADEGVEEVGRGVEGAEDRERWRGEWPGEQSIMTAAAARLGFHSSVTDAIMALVPRDLG</sequence>
<organism evidence="2 3">
    <name type="scientific">Oryza meyeriana var. granulata</name>
    <dbReference type="NCBI Taxonomy" id="110450"/>
    <lineage>
        <taxon>Eukaryota</taxon>
        <taxon>Viridiplantae</taxon>
        <taxon>Streptophyta</taxon>
        <taxon>Embryophyta</taxon>
        <taxon>Tracheophyta</taxon>
        <taxon>Spermatophyta</taxon>
        <taxon>Magnoliopsida</taxon>
        <taxon>Liliopsida</taxon>
        <taxon>Poales</taxon>
        <taxon>Poaceae</taxon>
        <taxon>BOP clade</taxon>
        <taxon>Oryzoideae</taxon>
        <taxon>Oryzeae</taxon>
        <taxon>Oryzinae</taxon>
        <taxon>Oryza</taxon>
        <taxon>Oryza meyeriana</taxon>
    </lineage>
</organism>
<protein>
    <submittedName>
        <fullName evidence="2">Uncharacterized protein</fullName>
    </submittedName>
</protein>
<evidence type="ECO:0000313" key="2">
    <source>
        <dbReference type="EMBL" id="KAF0923916.1"/>
    </source>
</evidence>